<dbReference type="AlphaFoldDB" id="A0AAN8R370"/>
<evidence type="ECO:0000313" key="1">
    <source>
        <dbReference type="EMBL" id="KAK6326300.1"/>
    </source>
</evidence>
<dbReference type="EMBL" id="JAGTTL010000002">
    <property type="protein sequence ID" value="KAK6326300.1"/>
    <property type="molecule type" value="Genomic_DNA"/>
</dbReference>
<reference evidence="1 2" key="1">
    <citation type="submission" date="2021-04" db="EMBL/GenBank/DDBJ databases">
        <authorList>
            <person name="De Guttry C."/>
            <person name="Zahm M."/>
            <person name="Klopp C."/>
            <person name="Cabau C."/>
            <person name="Louis A."/>
            <person name="Berthelot C."/>
            <person name="Parey E."/>
            <person name="Roest Crollius H."/>
            <person name="Montfort J."/>
            <person name="Robinson-Rechavi M."/>
            <person name="Bucao C."/>
            <person name="Bouchez O."/>
            <person name="Gislard M."/>
            <person name="Lluch J."/>
            <person name="Milhes M."/>
            <person name="Lampietro C."/>
            <person name="Lopez Roques C."/>
            <person name="Donnadieu C."/>
            <person name="Braasch I."/>
            <person name="Desvignes T."/>
            <person name="Postlethwait J."/>
            <person name="Bobe J."/>
            <person name="Wedekind C."/>
            <person name="Guiguen Y."/>
        </authorList>
    </citation>
    <scope>NUCLEOTIDE SEQUENCE [LARGE SCALE GENOMIC DNA]</scope>
    <source>
        <strain evidence="1">Cs_M1</strain>
        <tissue evidence="1">Blood</tissue>
    </source>
</reference>
<organism evidence="1 2">
    <name type="scientific">Coregonus suidteri</name>
    <dbReference type="NCBI Taxonomy" id="861788"/>
    <lineage>
        <taxon>Eukaryota</taxon>
        <taxon>Metazoa</taxon>
        <taxon>Chordata</taxon>
        <taxon>Craniata</taxon>
        <taxon>Vertebrata</taxon>
        <taxon>Euteleostomi</taxon>
        <taxon>Actinopterygii</taxon>
        <taxon>Neopterygii</taxon>
        <taxon>Teleostei</taxon>
        <taxon>Protacanthopterygii</taxon>
        <taxon>Salmoniformes</taxon>
        <taxon>Salmonidae</taxon>
        <taxon>Coregoninae</taxon>
        <taxon>Coregonus</taxon>
    </lineage>
</organism>
<name>A0AAN8R370_9TELE</name>
<keyword evidence="2" id="KW-1185">Reference proteome</keyword>
<dbReference type="Proteomes" id="UP001356427">
    <property type="component" value="Unassembled WGS sequence"/>
</dbReference>
<accession>A0AAN8R370</accession>
<proteinExistence type="predicted"/>
<comment type="caution">
    <text evidence="1">The sequence shown here is derived from an EMBL/GenBank/DDBJ whole genome shotgun (WGS) entry which is preliminary data.</text>
</comment>
<protein>
    <submittedName>
        <fullName evidence="1">Uncharacterized protein</fullName>
    </submittedName>
</protein>
<gene>
    <name evidence="1" type="ORF">J4Q44_G00019450</name>
</gene>
<sequence length="93" mass="10120">MDTSEGGKINGSLRVSERKSAHGWEKCTTALNTRHFEDTFISTTPVIGNGLISLPLSRFFPSSPLIVCMLARQPGALHVEHIVLAQSLIRGSM</sequence>
<evidence type="ECO:0000313" key="2">
    <source>
        <dbReference type="Proteomes" id="UP001356427"/>
    </source>
</evidence>